<feature type="transmembrane region" description="Helical" evidence="1">
    <location>
        <begin position="42"/>
        <end position="66"/>
    </location>
</feature>
<proteinExistence type="predicted"/>
<evidence type="ECO:0000256" key="1">
    <source>
        <dbReference type="SAM" id="Phobius"/>
    </source>
</evidence>
<comment type="caution">
    <text evidence="2">The sequence shown here is derived from an EMBL/GenBank/DDBJ whole genome shotgun (WGS) entry which is preliminary data.</text>
</comment>
<keyword evidence="1" id="KW-0472">Membrane</keyword>
<keyword evidence="1" id="KW-0812">Transmembrane</keyword>
<keyword evidence="3" id="KW-1185">Reference proteome</keyword>
<dbReference type="AlphaFoldDB" id="A0AAV0BBY6"/>
<feature type="transmembrane region" description="Helical" evidence="1">
    <location>
        <begin position="17"/>
        <end position="35"/>
    </location>
</feature>
<name>A0AAV0BBY6_PHAPC</name>
<keyword evidence="1" id="KW-1133">Transmembrane helix</keyword>
<protein>
    <submittedName>
        <fullName evidence="2">Uncharacterized protein</fullName>
    </submittedName>
</protein>
<gene>
    <name evidence="2" type="ORF">PPACK8108_LOCUS15675</name>
</gene>
<dbReference type="Proteomes" id="UP001153365">
    <property type="component" value="Unassembled WGS sequence"/>
</dbReference>
<dbReference type="EMBL" id="CALTRL010004203">
    <property type="protein sequence ID" value="CAH7682643.1"/>
    <property type="molecule type" value="Genomic_DNA"/>
</dbReference>
<sequence>MITHFPTAVKIQVLLKIYQFFMCFSLVFEGKLIVMSLSSTKMLVFCVAFFGTGFTSVNFCVSYLFVLLMSEWLRYVAS</sequence>
<evidence type="ECO:0000313" key="2">
    <source>
        <dbReference type="EMBL" id="CAH7682643.1"/>
    </source>
</evidence>
<accession>A0AAV0BBY6</accession>
<organism evidence="2 3">
    <name type="scientific">Phakopsora pachyrhizi</name>
    <name type="common">Asian soybean rust disease fungus</name>
    <dbReference type="NCBI Taxonomy" id="170000"/>
    <lineage>
        <taxon>Eukaryota</taxon>
        <taxon>Fungi</taxon>
        <taxon>Dikarya</taxon>
        <taxon>Basidiomycota</taxon>
        <taxon>Pucciniomycotina</taxon>
        <taxon>Pucciniomycetes</taxon>
        <taxon>Pucciniales</taxon>
        <taxon>Phakopsoraceae</taxon>
        <taxon>Phakopsora</taxon>
    </lineage>
</organism>
<evidence type="ECO:0000313" key="3">
    <source>
        <dbReference type="Proteomes" id="UP001153365"/>
    </source>
</evidence>
<reference evidence="2" key="1">
    <citation type="submission" date="2022-06" db="EMBL/GenBank/DDBJ databases">
        <authorList>
            <consortium name="SYNGENTA / RWTH Aachen University"/>
        </authorList>
    </citation>
    <scope>NUCLEOTIDE SEQUENCE</scope>
</reference>